<evidence type="ECO:0000256" key="7">
    <source>
        <dbReference type="ARBA" id="ARBA00022729"/>
    </source>
</evidence>
<dbReference type="InterPro" id="IPR054765">
    <property type="entry name" value="SLBB_dom"/>
</dbReference>
<protein>
    <recommendedName>
        <fullName evidence="19">Soluble ligand binding domain-containing protein</fullName>
    </recommendedName>
</protein>
<organism evidence="18">
    <name type="scientific">marine sediment metagenome</name>
    <dbReference type="NCBI Taxonomy" id="412755"/>
    <lineage>
        <taxon>unclassified sequences</taxon>
        <taxon>metagenomes</taxon>
        <taxon>ecological metagenomes</taxon>
    </lineage>
</organism>
<evidence type="ECO:0000256" key="10">
    <source>
        <dbReference type="ARBA" id="ARBA00023114"/>
    </source>
</evidence>
<dbReference type="Pfam" id="PF22461">
    <property type="entry name" value="SLBB_2"/>
    <property type="match status" value="1"/>
</dbReference>
<dbReference type="Gene3D" id="3.10.560.10">
    <property type="entry name" value="Outer membrane lipoprotein wza domain like"/>
    <property type="match status" value="2"/>
</dbReference>
<evidence type="ECO:0000256" key="12">
    <source>
        <dbReference type="ARBA" id="ARBA00023139"/>
    </source>
</evidence>
<keyword evidence="6" id="KW-0812">Transmembrane</keyword>
<dbReference type="InterPro" id="IPR003715">
    <property type="entry name" value="Poly_export_N"/>
</dbReference>
<dbReference type="InterPro" id="IPR019554">
    <property type="entry name" value="Soluble_ligand-bd"/>
</dbReference>
<dbReference type="GO" id="GO:0015288">
    <property type="term" value="F:porin activity"/>
    <property type="evidence" value="ECO:0007669"/>
    <property type="project" value="UniProtKB-KW"/>
</dbReference>
<keyword evidence="10" id="KW-0626">Porin</keyword>
<evidence type="ECO:0000259" key="17">
    <source>
        <dbReference type="Pfam" id="PF22461"/>
    </source>
</evidence>
<feature type="domain" description="SLBB" evidence="17">
    <location>
        <begin position="327"/>
        <end position="407"/>
    </location>
</feature>
<reference evidence="18" key="1">
    <citation type="journal article" date="2015" name="Nature">
        <title>Complex archaea that bridge the gap between prokaryotes and eukaryotes.</title>
        <authorList>
            <person name="Spang A."/>
            <person name="Saw J.H."/>
            <person name="Jorgensen S.L."/>
            <person name="Zaremba-Niedzwiedzka K."/>
            <person name="Martijn J."/>
            <person name="Lind A.E."/>
            <person name="van Eijk R."/>
            <person name="Schleper C."/>
            <person name="Guy L."/>
            <person name="Ettema T.J."/>
        </authorList>
    </citation>
    <scope>NUCLEOTIDE SEQUENCE</scope>
</reference>
<dbReference type="GO" id="GO:0006811">
    <property type="term" value="P:monoatomic ion transport"/>
    <property type="evidence" value="ECO:0007669"/>
    <property type="project" value="UniProtKB-KW"/>
</dbReference>
<keyword evidence="5" id="KW-0762">Sugar transport</keyword>
<dbReference type="GO" id="GO:0046930">
    <property type="term" value="C:pore complex"/>
    <property type="evidence" value="ECO:0007669"/>
    <property type="project" value="UniProtKB-KW"/>
</dbReference>
<evidence type="ECO:0000256" key="11">
    <source>
        <dbReference type="ARBA" id="ARBA00023136"/>
    </source>
</evidence>
<feature type="domain" description="Polysaccharide export protein N-terminal" evidence="15">
    <location>
        <begin position="165"/>
        <end position="237"/>
    </location>
</feature>
<evidence type="ECO:0000256" key="8">
    <source>
        <dbReference type="ARBA" id="ARBA00023047"/>
    </source>
</evidence>
<keyword evidence="9" id="KW-0406">Ion transport</keyword>
<evidence type="ECO:0008006" key="19">
    <source>
        <dbReference type="Google" id="ProtNLM"/>
    </source>
</evidence>
<dbReference type="GO" id="GO:0015159">
    <property type="term" value="F:polysaccharide transmembrane transporter activity"/>
    <property type="evidence" value="ECO:0007669"/>
    <property type="project" value="InterPro"/>
</dbReference>
<dbReference type="AlphaFoldDB" id="A0A0F9NAM2"/>
<dbReference type="PROSITE" id="PS51257">
    <property type="entry name" value="PROKAR_LIPOPROTEIN"/>
    <property type="match status" value="1"/>
</dbReference>
<dbReference type="Pfam" id="PF10531">
    <property type="entry name" value="SLBB"/>
    <property type="match status" value="1"/>
</dbReference>
<evidence type="ECO:0000256" key="9">
    <source>
        <dbReference type="ARBA" id="ARBA00023065"/>
    </source>
</evidence>
<evidence type="ECO:0000256" key="13">
    <source>
        <dbReference type="ARBA" id="ARBA00023237"/>
    </source>
</evidence>
<keyword evidence="7" id="KW-0732">Signal</keyword>
<dbReference type="PANTHER" id="PTHR33619">
    <property type="entry name" value="POLYSACCHARIDE EXPORT PROTEIN GFCE-RELATED"/>
    <property type="match status" value="1"/>
</dbReference>
<keyword evidence="12" id="KW-0564">Palmitate</keyword>
<evidence type="ECO:0000313" key="18">
    <source>
        <dbReference type="EMBL" id="KKN15034.1"/>
    </source>
</evidence>
<comment type="caution">
    <text evidence="18">The sequence shown here is derived from an EMBL/GenBank/DDBJ whole genome shotgun (WGS) entry which is preliminary data.</text>
</comment>
<evidence type="ECO:0000256" key="6">
    <source>
        <dbReference type="ARBA" id="ARBA00022692"/>
    </source>
</evidence>
<evidence type="ECO:0000256" key="1">
    <source>
        <dbReference type="ARBA" id="ARBA00004571"/>
    </source>
</evidence>
<dbReference type="Pfam" id="PF02563">
    <property type="entry name" value="Poly_export"/>
    <property type="match status" value="1"/>
</dbReference>
<keyword evidence="14" id="KW-0449">Lipoprotein</keyword>
<comment type="subcellular location">
    <subcellularLocation>
        <location evidence="1">Cell outer membrane</location>
        <topology evidence="1">Multi-pass membrane protein</topology>
    </subcellularLocation>
</comment>
<evidence type="ECO:0000256" key="3">
    <source>
        <dbReference type="ARBA" id="ARBA00022448"/>
    </source>
</evidence>
<feature type="domain" description="Soluble ligand binding" evidence="16">
    <location>
        <begin position="254"/>
        <end position="291"/>
    </location>
</feature>
<dbReference type="Gene3D" id="2.60.40.3500">
    <property type="match status" value="1"/>
</dbReference>
<evidence type="ECO:0000259" key="16">
    <source>
        <dbReference type="Pfam" id="PF10531"/>
    </source>
</evidence>
<dbReference type="GO" id="GO:0009279">
    <property type="term" value="C:cell outer membrane"/>
    <property type="evidence" value="ECO:0007669"/>
    <property type="project" value="UniProtKB-SubCell"/>
</dbReference>
<dbReference type="Gene3D" id="3.30.1950.10">
    <property type="entry name" value="wza like domain"/>
    <property type="match status" value="1"/>
</dbReference>
<evidence type="ECO:0000256" key="4">
    <source>
        <dbReference type="ARBA" id="ARBA00022452"/>
    </source>
</evidence>
<evidence type="ECO:0000256" key="5">
    <source>
        <dbReference type="ARBA" id="ARBA00022597"/>
    </source>
</evidence>
<proteinExistence type="inferred from homology"/>
<keyword evidence="8" id="KW-0625">Polysaccharide transport</keyword>
<dbReference type="PANTHER" id="PTHR33619:SF3">
    <property type="entry name" value="POLYSACCHARIDE EXPORT PROTEIN GFCE-RELATED"/>
    <property type="match status" value="1"/>
</dbReference>
<gene>
    <name evidence="18" type="ORF">LCGC14_0990140</name>
</gene>
<comment type="similarity">
    <text evidence="2">Belongs to the BexD/CtrA/VexA family.</text>
</comment>
<dbReference type="InterPro" id="IPR049712">
    <property type="entry name" value="Poly_export"/>
</dbReference>
<keyword evidence="4" id="KW-1134">Transmembrane beta strand</keyword>
<evidence type="ECO:0000256" key="2">
    <source>
        <dbReference type="ARBA" id="ARBA00009450"/>
    </source>
</evidence>
<keyword evidence="11" id="KW-0472">Membrane</keyword>
<dbReference type="EMBL" id="LAZR01003754">
    <property type="protein sequence ID" value="KKN15034.1"/>
    <property type="molecule type" value="Genomic_DNA"/>
</dbReference>
<accession>A0A0F9NAM2</accession>
<keyword evidence="13" id="KW-0998">Cell outer membrane</keyword>
<evidence type="ECO:0000256" key="14">
    <source>
        <dbReference type="ARBA" id="ARBA00023288"/>
    </source>
</evidence>
<name>A0A0F9NAM2_9ZZZZ</name>
<evidence type="ECO:0000259" key="15">
    <source>
        <dbReference type="Pfam" id="PF02563"/>
    </source>
</evidence>
<sequence>MNGVYRKAATIIVILLFVSCIPQLSPKVLHFVNLETKESASYTMVILTISEPVQYKVTELENPPCILISFPDRKVFSSEEDVVIVNKGPIKRIKNEYYQSEGEGRRQLELVIVELVQDLPYKISHSGSSIIIRIENPKESELLDIEEKEKIGGDSQAKARDPLADSGYLIGPGDILNIEVWGHPDVSRDVAVDYRGEIKLPPVKRMSVMAFTTYQLEEALTKSLSRYLIDPVVFVLVKEFNSQRIIALGEITTGMYTLKRKTSLVEFLGQIGGPTANANVSKIKLIKKDGEISIHDLNELIGDPKKSDGVLVSAGDTVFVPPLEMSRVSVLGEVKSPKMIIVKGKLALVEAVTEAGGFTDNAVQSSVIVLRGELGAMKGYRVDMSRIFKKGDIGLNIELEAGDIIYVPRSFIADLERFLRDITLPLTWYFWYLK</sequence>
<keyword evidence="3" id="KW-0813">Transport</keyword>